<reference evidence="5 6" key="1">
    <citation type="journal article" date="2019" name="Int. J. Syst. Evol. Microbiol.">
        <title>The Global Catalogue of Microorganisms (GCM) 10K type strain sequencing project: providing services to taxonomists for standard genome sequencing and annotation.</title>
        <authorList>
            <consortium name="The Broad Institute Genomics Platform"/>
            <consortium name="The Broad Institute Genome Sequencing Center for Infectious Disease"/>
            <person name="Wu L."/>
            <person name="Ma J."/>
        </authorList>
    </citation>
    <scope>NUCLEOTIDE SEQUENCE [LARGE SCALE GENOMIC DNA]</scope>
    <source>
        <strain evidence="5 6">JCM 16013</strain>
    </source>
</reference>
<proteinExistence type="predicted"/>
<evidence type="ECO:0000256" key="1">
    <source>
        <dbReference type="ARBA" id="ARBA00023125"/>
    </source>
</evidence>
<dbReference type="InterPro" id="IPR050109">
    <property type="entry name" value="HTH-type_TetR-like_transc_reg"/>
</dbReference>
<protein>
    <submittedName>
        <fullName evidence="5">TetR family transcriptional regulator</fullName>
    </submittedName>
</protein>
<dbReference type="Proteomes" id="UP001499854">
    <property type="component" value="Unassembled WGS sequence"/>
</dbReference>
<dbReference type="SUPFAM" id="SSF48498">
    <property type="entry name" value="Tetracyclin repressor-like, C-terminal domain"/>
    <property type="match status" value="1"/>
</dbReference>
<keyword evidence="1 2" id="KW-0238">DNA-binding</keyword>
<dbReference type="PANTHER" id="PTHR30055:SF146">
    <property type="entry name" value="HTH-TYPE TRANSCRIPTIONAL DUAL REGULATOR CECR"/>
    <property type="match status" value="1"/>
</dbReference>
<feature type="compositionally biased region" description="Basic and acidic residues" evidence="3">
    <location>
        <begin position="10"/>
        <end position="28"/>
    </location>
</feature>
<dbReference type="PROSITE" id="PS01081">
    <property type="entry name" value="HTH_TETR_1"/>
    <property type="match status" value="1"/>
</dbReference>
<gene>
    <name evidence="5" type="ORF">GCM10009838_61430</name>
</gene>
<dbReference type="EMBL" id="BAAAQM010000043">
    <property type="protein sequence ID" value="GAA1990062.1"/>
    <property type="molecule type" value="Genomic_DNA"/>
</dbReference>
<dbReference type="PROSITE" id="PS50977">
    <property type="entry name" value="HTH_TETR_2"/>
    <property type="match status" value="1"/>
</dbReference>
<keyword evidence="6" id="KW-1185">Reference proteome</keyword>
<feature type="domain" description="HTH tetR-type" evidence="4">
    <location>
        <begin position="33"/>
        <end position="93"/>
    </location>
</feature>
<dbReference type="Pfam" id="PF00440">
    <property type="entry name" value="TetR_N"/>
    <property type="match status" value="1"/>
</dbReference>
<comment type="caution">
    <text evidence="5">The sequence shown here is derived from an EMBL/GenBank/DDBJ whole genome shotgun (WGS) entry which is preliminary data.</text>
</comment>
<dbReference type="InterPro" id="IPR041673">
    <property type="entry name" value="TetR_C_23"/>
</dbReference>
<dbReference type="SUPFAM" id="SSF46689">
    <property type="entry name" value="Homeodomain-like"/>
    <property type="match status" value="1"/>
</dbReference>
<evidence type="ECO:0000256" key="3">
    <source>
        <dbReference type="SAM" id="MobiDB-lite"/>
    </source>
</evidence>
<evidence type="ECO:0000313" key="6">
    <source>
        <dbReference type="Proteomes" id="UP001499854"/>
    </source>
</evidence>
<dbReference type="Gene3D" id="1.10.357.10">
    <property type="entry name" value="Tetracycline Repressor, domain 2"/>
    <property type="match status" value="1"/>
</dbReference>
<dbReference type="PANTHER" id="PTHR30055">
    <property type="entry name" value="HTH-TYPE TRANSCRIPTIONAL REGULATOR RUTR"/>
    <property type="match status" value="1"/>
</dbReference>
<dbReference type="PRINTS" id="PR00455">
    <property type="entry name" value="HTHTETR"/>
</dbReference>
<evidence type="ECO:0000259" key="4">
    <source>
        <dbReference type="PROSITE" id="PS50977"/>
    </source>
</evidence>
<evidence type="ECO:0000256" key="2">
    <source>
        <dbReference type="PROSITE-ProRule" id="PRU00335"/>
    </source>
</evidence>
<dbReference type="InterPro" id="IPR023772">
    <property type="entry name" value="DNA-bd_HTH_TetR-type_CS"/>
</dbReference>
<sequence>MEPSGPPEPRPGRTDSETGVARDRVENTTARGDERKALILDTALRLFERDGYEKTTMRAIAKEAGVSVGNAYYYFGSKDHLIQAFYDEVSERHVAQALAAMRPHRDLATRLSADLHTWIDVAEPYREFATQFVKNAVDPNSPLSPFSPESKPTRDKVIDVHRRAVLGSTAKYDPGIAENLPDLLWMHHMAIVLFWVYDRSPGARRTRELVDRTSPMVARIIGLSRFKVVRPLFREADKLIRDFLLPGDEPGGA</sequence>
<feature type="DNA-binding region" description="H-T-H motif" evidence="2">
    <location>
        <begin position="56"/>
        <end position="75"/>
    </location>
</feature>
<dbReference type="Pfam" id="PF17931">
    <property type="entry name" value="TetR_C_23"/>
    <property type="match status" value="1"/>
</dbReference>
<dbReference type="InterPro" id="IPR036271">
    <property type="entry name" value="Tet_transcr_reg_TetR-rel_C_sf"/>
</dbReference>
<organism evidence="5 6">
    <name type="scientific">Catenulispora subtropica</name>
    <dbReference type="NCBI Taxonomy" id="450798"/>
    <lineage>
        <taxon>Bacteria</taxon>
        <taxon>Bacillati</taxon>
        <taxon>Actinomycetota</taxon>
        <taxon>Actinomycetes</taxon>
        <taxon>Catenulisporales</taxon>
        <taxon>Catenulisporaceae</taxon>
        <taxon>Catenulispora</taxon>
    </lineage>
</organism>
<dbReference type="InterPro" id="IPR009057">
    <property type="entry name" value="Homeodomain-like_sf"/>
</dbReference>
<dbReference type="InterPro" id="IPR001647">
    <property type="entry name" value="HTH_TetR"/>
</dbReference>
<name>A0ABN2SPC6_9ACTN</name>
<evidence type="ECO:0000313" key="5">
    <source>
        <dbReference type="EMBL" id="GAA1990062.1"/>
    </source>
</evidence>
<feature type="region of interest" description="Disordered" evidence="3">
    <location>
        <begin position="1"/>
        <end position="28"/>
    </location>
</feature>
<accession>A0ABN2SPC6</accession>